<evidence type="ECO:0008006" key="3">
    <source>
        <dbReference type="Google" id="ProtNLM"/>
    </source>
</evidence>
<feature type="non-terminal residue" evidence="1">
    <location>
        <position position="255"/>
    </location>
</feature>
<keyword evidence="2" id="KW-1185">Reference proteome</keyword>
<dbReference type="STRING" id="188477.A0A433SIE2"/>
<protein>
    <recommendedName>
        <fullName evidence="3">Right handed beta helix domain-containing protein</fullName>
    </recommendedName>
</protein>
<accession>A0A433SIE2</accession>
<dbReference type="EMBL" id="RQTK01002076">
    <property type="protein sequence ID" value="RUS68708.1"/>
    <property type="molecule type" value="Genomic_DNA"/>
</dbReference>
<proteinExistence type="predicted"/>
<dbReference type="InterPro" id="IPR052252">
    <property type="entry name" value="CEMIP/CEMIP2"/>
</dbReference>
<evidence type="ECO:0000313" key="1">
    <source>
        <dbReference type="EMBL" id="RUS68708.1"/>
    </source>
</evidence>
<reference evidence="1 2" key="1">
    <citation type="submission" date="2019-01" db="EMBL/GenBank/DDBJ databases">
        <title>A draft genome assembly of the solar-powered sea slug Elysia chlorotica.</title>
        <authorList>
            <person name="Cai H."/>
            <person name="Li Q."/>
            <person name="Fang X."/>
            <person name="Li J."/>
            <person name="Curtis N.E."/>
            <person name="Altenburger A."/>
            <person name="Shibata T."/>
            <person name="Feng M."/>
            <person name="Maeda T."/>
            <person name="Schwartz J.A."/>
            <person name="Shigenobu S."/>
            <person name="Lundholm N."/>
            <person name="Nishiyama T."/>
            <person name="Yang H."/>
            <person name="Hasebe M."/>
            <person name="Li S."/>
            <person name="Pierce S.K."/>
            <person name="Wang J."/>
        </authorList>
    </citation>
    <scope>NUCLEOTIDE SEQUENCE [LARGE SCALE GENOMIC DNA]</scope>
    <source>
        <strain evidence="1">EC2010</strain>
        <tissue evidence="1">Whole organism of an adult</tissue>
    </source>
</reference>
<dbReference type="AlphaFoldDB" id="A0A433SIE2"/>
<name>A0A433SIE2_ELYCH</name>
<evidence type="ECO:0000313" key="2">
    <source>
        <dbReference type="Proteomes" id="UP000271974"/>
    </source>
</evidence>
<gene>
    <name evidence="1" type="ORF">EGW08_023531</name>
</gene>
<organism evidence="1 2">
    <name type="scientific">Elysia chlorotica</name>
    <name type="common">Eastern emerald elysia</name>
    <name type="synonym">Sea slug</name>
    <dbReference type="NCBI Taxonomy" id="188477"/>
    <lineage>
        <taxon>Eukaryota</taxon>
        <taxon>Metazoa</taxon>
        <taxon>Spiralia</taxon>
        <taxon>Lophotrochozoa</taxon>
        <taxon>Mollusca</taxon>
        <taxon>Gastropoda</taxon>
        <taxon>Heterobranchia</taxon>
        <taxon>Euthyneura</taxon>
        <taxon>Panpulmonata</taxon>
        <taxon>Sacoglossa</taxon>
        <taxon>Placobranchoidea</taxon>
        <taxon>Plakobranchidae</taxon>
        <taxon>Elysia</taxon>
    </lineage>
</organism>
<dbReference type="OrthoDB" id="120976at2759"/>
<dbReference type="Proteomes" id="UP000271974">
    <property type="component" value="Unassembled WGS sequence"/>
</dbReference>
<sequence length="255" mass="28656">MVEGEFVGEGGRAGISLYSARDPPVENGTRIMTTFSGLTFYKNGRFDSWVRCGNIIVTNSSFGDSREAYISPHSDDGSRCEILNSIFIGETDNKGEPFEFTRKDGFYHDMDRRDRPTHYFTRSAAGDDPEFTYSGISFYQGPVYAENCYFDRYPNVFFNDSFTDGKGNRNVRPGSAIGFSRTNHYPSAPTSGARNMKYGFCDGENDQHFVFHGNLSTPKWEVVDGAINANFRDYDGSVTGYPNTQVVHDRPFFTG</sequence>
<comment type="caution">
    <text evidence="1">The sequence shown here is derived from an EMBL/GenBank/DDBJ whole genome shotgun (WGS) entry which is preliminary data.</text>
</comment>
<dbReference type="PANTHER" id="PTHR15535">
    <property type="entry name" value="TRANSMEMBRANE PROTEIN 2-RELATED"/>
    <property type="match status" value="1"/>
</dbReference>